<proteinExistence type="predicted"/>
<dbReference type="AlphaFoldDB" id="A0A3S4ZQK2"/>
<gene>
    <name evidence="1" type="ORF">PXEA_LOCUS2924</name>
</gene>
<comment type="caution">
    <text evidence="1">The sequence shown here is derived from an EMBL/GenBank/DDBJ whole genome shotgun (WGS) entry which is preliminary data.</text>
</comment>
<protein>
    <submittedName>
        <fullName evidence="1">Uncharacterized protein</fullName>
    </submittedName>
</protein>
<organism evidence="1 2">
    <name type="scientific">Protopolystoma xenopodis</name>
    <dbReference type="NCBI Taxonomy" id="117903"/>
    <lineage>
        <taxon>Eukaryota</taxon>
        <taxon>Metazoa</taxon>
        <taxon>Spiralia</taxon>
        <taxon>Lophotrochozoa</taxon>
        <taxon>Platyhelminthes</taxon>
        <taxon>Monogenea</taxon>
        <taxon>Polyopisthocotylea</taxon>
        <taxon>Polystomatidea</taxon>
        <taxon>Polystomatidae</taxon>
        <taxon>Protopolystoma</taxon>
    </lineage>
</organism>
<dbReference type="Proteomes" id="UP000784294">
    <property type="component" value="Unassembled WGS sequence"/>
</dbReference>
<evidence type="ECO:0000313" key="2">
    <source>
        <dbReference type="Proteomes" id="UP000784294"/>
    </source>
</evidence>
<keyword evidence="2" id="KW-1185">Reference proteome</keyword>
<sequence length="81" mass="9199">MPAKRLGMYHVHDPTLEMMYTMDSRLGPIIASISDSYLPDSVILLDHYHLIRVTRGVMSYTLNQAFDNTYPPASLKKTPNS</sequence>
<name>A0A3S4ZQK2_9PLAT</name>
<reference evidence="1" key="1">
    <citation type="submission" date="2018-11" db="EMBL/GenBank/DDBJ databases">
        <authorList>
            <consortium name="Pathogen Informatics"/>
        </authorList>
    </citation>
    <scope>NUCLEOTIDE SEQUENCE</scope>
</reference>
<dbReference type="EMBL" id="CAAALY010006448">
    <property type="protein sequence ID" value="VEL09484.1"/>
    <property type="molecule type" value="Genomic_DNA"/>
</dbReference>
<accession>A0A3S4ZQK2</accession>
<evidence type="ECO:0000313" key="1">
    <source>
        <dbReference type="EMBL" id="VEL09484.1"/>
    </source>
</evidence>